<dbReference type="Proteomes" id="UP000326757">
    <property type="component" value="Unassembled WGS sequence"/>
</dbReference>
<dbReference type="NCBIfam" id="NF047352">
    <property type="entry name" value="P_loop_sacsin"/>
    <property type="match status" value="1"/>
</dbReference>
<evidence type="ECO:0000313" key="3">
    <source>
        <dbReference type="Proteomes" id="UP000326757"/>
    </source>
</evidence>
<sequence>MAILPLLNKPQVQSITNALKNICRDYPAGGTILRELLQNADDAGASIVKFVLDDNSYETEPLLHPELAQYQGPALLAFNSAIFLDKDFESLSRVGDSLKFSDGATTGRFGRGFNSVYNWTDSPSIVSRDRLLILDPHHVCSSGGEIYDFVANAGEREIINHMAVFQKLLEPLDQPLDGTIIRIPMRTGVQALTCKISDRQTTVSEMSMVLERFADEFSNGGLVFMTHVTKISIHSKITGDIDIEICNFEEVVLHKNMINNAIIKSLNDKSNHKFAPWVAIAIKLSGGSDSVRNGALFTKNNLPLFHTHIGYDTAADAKIPVVFVSDPLKSELEDIFENGKLAQKMLCQFLDHKNAWVITWNSDTRQAILEYILFVLASSEYGKTLELLPFEDGQRRSLNAHTVFVHRNDFEADLLMPHDHKQICYRSAKDLRSYAFKYEFQQFDQSSDMVILDLDQVAFFTKVWSWVFSQNLDFFNEEFGSLWLLPATNGSSMPRTWIRLDSRVQIGVDEKIATLPIFTDFQFLDAQVVRQILQYQGLGVCKSAIEIIEGHILPAWKSNQECIWTPFTKEATAELMLRSYSDLSMDARMQIATLPIIPTQRINGTIALKFSTASTLIDPSIPEMREIFFEEEEVLPTDAAYEKFGFIYKSCGLKSTVDEAVAYDRARKFESSGRGPLSCTKAVEFSSPIVFIIGPRTESYPVAKHWMATSNSS</sequence>
<dbReference type="InterPro" id="IPR052972">
    <property type="entry name" value="Sacsin_chaperone_reg"/>
</dbReference>
<dbReference type="PANTHER" id="PTHR15600:SF42">
    <property type="entry name" value="SACSIN"/>
    <property type="match status" value="1"/>
</dbReference>
<dbReference type="EMBL" id="VIGI01000007">
    <property type="protein sequence ID" value="KAB8297704.1"/>
    <property type="molecule type" value="Genomic_DNA"/>
</dbReference>
<evidence type="ECO:0000313" key="2">
    <source>
        <dbReference type="EMBL" id="KAB8297704.1"/>
    </source>
</evidence>
<protein>
    <recommendedName>
        <fullName evidence="1">Sacsin/Nov domain-containing protein</fullName>
    </recommendedName>
</protein>
<dbReference type="AlphaFoldDB" id="A0A5N6K568"/>
<gene>
    <name evidence="2" type="ORF">EYC80_001511</name>
</gene>
<dbReference type="GO" id="GO:0030544">
    <property type="term" value="F:Hsp70 protein binding"/>
    <property type="evidence" value="ECO:0007669"/>
    <property type="project" value="TreeGrafter"/>
</dbReference>
<name>A0A5N6K568_MONLA</name>
<dbReference type="Pfam" id="PF25794">
    <property type="entry name" value="SACS"/>
    <property type="match status" value="1"/>
</dbReference>
<comment type="caution">
    <text evidence="2">The sequence shown here is derived from an EMBL/GenBank/DDBJ whole genome shotgun (WGS) entry which is preliminary data.</text>
</comment>
<feature type="domain" description="Sacsin/Nov" evidence="1">
    <location>
        <begin position="14"/>
        <end position="235"/>
    </location>
</feature>
<dbReference type="OrthoDB" id="1262810at2759"/>
<dbReference type="PANTHER" id="PTHR15600">
    <property type="entry name" value="SACSIN"/>
    <property type="match status" value="1"/>
</dbReference>
<dbReference type="SUPFAM" id="SSF55874">
    <property type="entry name" value="ATPase domain of HSP90 chaperone/DNA topoisomerase II/histidine kinase"/>
    <property type="match status" value="1"/>
</dbReference>
<proteinExistence type="predicted"/>
<reference evidence="2 3" key="1">
    <citation type="submission" date="2019-06" db="EMBL/GenBank/DDBJ databases">
        <title>Genome Sequence of the Brown Rot Fungal Pathogen Monilinia laxa.</title>
        <authorList>
            <person name="De Miccolis Angelini R.M."/>
            <person name="Landi L."/>
            <person name="Abate D."/>
            <person name="Pollastro S."/>
            <person name="Romanazzi G."/>
            <person name="Faretra F."/>
        </authorList>
    </citation>
    <scope>NUCLEOTIDE SEQUENCE [LARGE SCALE GENOMIC DNA]</scope>
    <source>
        <strain evidence="2 3">Mlax316</strain>
    </source>
</reference>
<dbReference type="InterPro" id="IPR036890">
    <property type="entry name" value="HATPase_C_sf"/>
</dbReference>
<dbReference type="InterPro" id="IPR058210">
    <property type="entry name" value="SACS/Nov_dom"/>
</dbReference>
<evidence type="ECO:0000259" key="1">
    <source>
        <dbReference type="Pfam" id="PF25794"/>
    </source>
</evidence>
<keyword evidence="3" id="KW-1185">Reference proteome</keyword>
<organism evidence="2 3">
    <name type="scientific">Monilinia laxa</name>
    <name type="common">Brown rot fungus</name>
    <name type="synonym">Sclerotinia laxa</name>
    <dbReference type="NCBI Taxonomy" id="61186"/>
    <lineage>
        <taxon>Eukaryota</taxon>
        <taxon>Fungi</taxon>
        <taxon>Dikarya</taxon>
        <taxon>Ascomycota</taxon>
        <taxon>Pezizomycotina</taxon>
        <taxon>Leotiomycetes</taxon>
        <taxon>Helotiales</taxon>
        <taxon>Sclerotiniaceae</taxon>
        <taxon>Monilinia</taxon>
    </lineage>
</organism>
<accession>A0A5N6K568</accession>